<feature type="transmembrane region" description="Helical" evidence="6">
    <location>
        <begin position="348"/>
        <end position="367"/>
    </location>
</feature>
<evidence type="ECO:0000256" key="1">
    <source>
        <dbReference type="ARBA" id="ARBA00004651"/>
    </source>
</evidence>
<accession>A0A0K9YKU1</accession>
<proteinExistence type="predicted"/>
<feature type="transmembrane region" description="Helical" evidence="6">
    <location>
        <begin position="226"/>
        <end position="247"/>
    </location>
</feature>
<sequence length="388" mass="42754">MKSLRDEFSHIWKGKFITLAIIVPLIVAAVFGYIFSNNQITEGKLAVIDQDNSLYSRQLIDRLDASQYVNVAAVFLHAVKPDELLYNEDFMGVLYIPQGLEQNRYKGVQSNIGLFVDNANAAAVGTLRTGVAEVISTENIGSSMGRLKAIGMNDDQINATIAGISLQQRLLFNPTMDPINSNVIGYVMLICLGIYTFSCLQIIPRLRVEGRLGRELENPVALFSRVIPYALVGTIGIFFSLGVLKVLGSFRFTGNPWEFLLPLFLYSVVAGLLPMLISWNVATPAKAAFRVTLFLLPSMLLGGVQAPVAMLPVALQIVGKAIPFTWLFAFIRGMGLRGGELSYFQKEIGALLLYAGILALLLILCMLREKRILGYKKKITTEPVLINN</sequence>
<protein>
    <submittedName>
        <fullName evidence="8">Transport permease protein</fullName>
    </submittedName>
</protein>
<dbReference type="EMBL" id="BJON01000017">
    <property type="protein sequence ID" value="GED70706.1"/>
    <property type="molecule type" value="Genomic_DNA"/>
</dbReference>
<dbReference type="OrthoDB" id="10253at2"/>
<dbReference type="PANTHER" id="PTHR30294:SF29">
    <property type="entry name" value="MULTIDRUG ABC TRANSPORTER PERMEASE YBHS-RELATED"/>
    <property type="match status" value="1"/>
</dbReference>
<feature type="domain" description="ABC-2 type transporter transmembrane" evidence="7">
    <location>
        <begin position="16"/>
        <end position="363"/>
    </location>
</feature>
<feature type="transmembrane region" description="Helical" evidence="6">
    <location>
        <begin position="16"/>
        <end position="35"/>
    </location>
</feature>
<keyword evidence="4 6" id="KW-1133">Transmembrane helix</keyword>
<reference evidence="9" key="2">
    <citation type="submission" date="2015-07" db="EMBL/GenBank/DDBJ databases">
        <title>MeaNS - Measles Nucleotide Surveillance Program.</title>
        <authorList>
            <person name="Tran T."/>
            <person name="Druce J."/>
        </authorList>
    </citation>
    <scope>NUCLEOTIDE SEQUENCE</scope>
    <source>
        <strain evidence="9">DSM 9887</strain>
    </source>
</reference>
<reference evidence="8 11" key="3">
    <citation type="submission" date="2019-06" db="EMBL/GenBank/DDBJ databases">
        <title>Whole genome shotgun sequence of Brevibacillus reuszeri NBRC 15719.</title>
        <authorList>
            <person name="Hosoyama A."/>
            <person name="Uohara A."/>
            <person name="Ohji S."/>
            <person name="Ichikawa N."/>
        </authorList>
    </citation>
    <scope>NUCLEOTIDE SEQUENCE [LARGE SCALE GENOMIC DNA]</scope>
    <source>
        <strain evidence="8 11">NBRC 15719</strain>
    </source>
</reference>
<evidence type="ECO:0000313" key="9">
    <source>
        <dbReference type="EMBL" id="KNB69299.1"/>
    </source>
</evidence>
<evidence type="ECO:0000313" key="8">
    <source>
        <dbReference type="EMBL" id="GED70706.1"/>
    </source>
</evidence>
<keyword evidence="2" id="KW-1003">Cell membrane</keyword>
<organism evidence="9 10">
    <name type="scientific">Brevibacillus reuszeri</name>
    <dbReference type="NCBI Taxonomy" id="54915"/>
    <lineage>
        <taxon>Bacteria</taxon>
        <taxon>Bacillati</taxon>
        <taxon>Bacillota</taxon>
        <taxon>Bacilli</taxon>
        <taxon>Bacillales</taxon>
        <taxon>Paenibacillaceae</taxon>
        <taxon>Brevibacillus</taxon>
    </lineage>
</organism>
<keyword evidence="3 6" id="KW-0812">Transmembrane</keyword>
<feature type="transmembrane region" description="Helical" evidence="6">
    <location>
        <begin position="287"/>
        <end position="310"/>
    </location>
</feature>
<keyword evidence="5 6" id="KW-0472">Membrane</keyword>
<evidence type="ECO:0000256" key="3">
    <source>
        <dbReference type="ARBA" id="ARBA00022692"/>
    </source>
</evidence>
<dbReference type="InterPro" id="IPR051449">
    <property type="entry name" value="ABC-2_transporter_component"/>
</dbReference>
<comment type="caution">
    <text evidence="9">The sequence shown here is derived from an EMBL/GenBank/DDBJ whole genome shotgun (WGS) entry which is preliminary data.</text>
</comment>
<dbReference type="Proteomes" id="UP000319578">
    <property type="component" value="Unassembled WGS sequence"/>
</dbReference>
<evidence type="ECO:0000256" key="5">
    <source>
        <dbReference type="ARBA" id="ARBA00023136"/>
    </source>
</evidence>
<evidence type="ECO:0000313" key="10">
    <source>
        <dbReference type="Proteomes" id="UP000036834"/>
    </source>
</evidence>
<dbReference type="GO" id="GO:0005886">
    <property type="term" value="C:plasma membrane"/>
    <property type="evidence" value="ECO:0007669"/>
    <property type="project" value="UniProtKB-SubCell"/>
</dbReference>
<dbReference type="PANTHER" id="PTHR30294">
    <property type="entry name" value="MEMBRANE COMPONENT OF ABC TRANSPORTER YHHJ-RELATED"/>
    <property type="match status" value="1"/>
</dbReference>
<evidence type="ECO:0000313" key="11">
    <source>
        <dbReference type="Proteomes" id="UP000319578"/>
    </source>
</evidence>
<dbReference type="Pfam" id="PF12698">
    <property type="entry name" value="ABC2_membrane_3"/>
    <property type="match status" value="1"/>
</dbReference>
<dbReference type="InterPro" id="IPR013525">
    <property type="entry name" value="ABC2_TM"/>
</dbReference>
<name>A0A0K9YKU1_9BACL</name>
<feature type="transmembrane region" description="Helical" evidence="6">
    <location>
        <begin position="183"/>
        <end position="206"/>
    </location>
</feature>
<dbReference type="RefSeq" id="WP_084766075.1">
    <property type="nucleotide sequence ID" value="NZ_BJON01000017.1"/>
</dbReference>
<dbReference type="PATRIC" id="fig|54915.3.peg.4290"/>
<evidence type="ECO:0000256" key="6">
    <source>
        <dbReference type="SAM" id="Phobius"/>
    </source>
</evidence>
<dbReference type="Proteomes" id="UP000036834">
    <property type="component" value="Unassembled WGS sequence"/>
</dbReference>
<dbReference type="STRING" id="54915.ADS79_25670"/>
<evidence type="ECO:0000256" key="2">
    <source>
        <dbReference type="ARBA" id="ARBA00022475"/>
    </source>
</evidence>
<feature type="transmembrane region" description="Helical" evidence="6">
    <location>
        <begin position="317"/>
        <end position="336"/>
    </location>
</feature>
<reference evidence="10" key="1">
    <citation type="submission" date="2015-07" db="EMBL/GenBank/DDBJ databases">
        <title>Genome sequencing project for genomic taxonomy and phylogenomics of Bacillus-like bacteria.</title>
        <authorList>
            <person name="Liu B."/>
            <person name="Wang J."/>
            <person name="Zhu Y."/>
            <person name="Liu G."/>
            <person name="Chen Q."/>
            <person name="Chen Z."/>
            <person name="Lan J."/>
            <person name="Che J."/>
            <person name="Ge C."/>
            <person name="Shi H."/>
            <person name="Pan Z."/>
            <person name="Liu X."/>
        </authorList>
    </citation>
    <scope>NUCLEOTIDE SEQUENCE [LARGE SCALE GENOMIC DNA]</scope>
    <source>
        <strain evidence="10">DSM 9887</strain>
    </source>
</reference>
<evidence type="ECO:0000256" key="4">
    <source>
        <dbReference type="ARBA" id="ARBA00022989"/>
    </source>
</evidence>
<gene>
    <name evidence="9" type="ORF">ADS79_25670</name>
    <name evidence="8" type="ORF">BRE01_44080</name>
</gene>
<dbReference type="Gene3D" id="3.40.1710.10">
    <property type="entry name" value="abc type-2 transporter like domain"/>
    <property type="match status" value="1"/>
</dbReference>
<dbReference type="GO" id="GO:0140359">
    <property type="term" value="F:ABC-type transporter activity"/>
    <property type="evidence" value="ECO:0007669"/>
    <property type="project" value="InterPro"/>
</dbReference>
<dbReference type="EMBL" id="LGIQ01000011">
    <property type="protein sequence ID" value="KNB69299.1"/>
    <property type="molecule type" value="Genomic_DNA"/>
</dbReference>
<evidence type="ECO:0000259" key="7">
    <source>
        <dbReference type="Pfam" id="PF12698"/>
    </source>
</evidence>
<comment type="subcellular location">
    <subcellularLocation>
        <location evidence="1">Cell membrane</location>
        <topology evidence="1">Multi-pass membrane protein</topology>
    </subcellularLocation>
</comment>
<feature type="transmembrane region" description="Helical" evidence="6">
    <location>
        <begin position="259"/>
        <end position="281"/>
    </location>
</feature>
<dbReference type="AlphaFoldDB" id="A0A0K9YKU1"/>
<keyword evidence="11" id="KW-1185">Reference proteome</keyword>